<feature type="compositionally biased region" description="Low complexity" evidence="1">
    <location>
        <begin position="1"/>
        <end position="13"/>
    </location>
</feature>
<sequence length="244" mass="24717">RASAANAATSARTGSYKSRAQEGAEAEEEGAKEEAGAEDEEGTQRFGFAVNSVLVILHERAERPPRPAATHAASRCARTTASGSGKSATARSAPLSCASPRPSLRAARRTSSSRPPDPSRLRTLWRATPMAGAAVRPHPRGQVLPRPPPASPAPARSACAPATTAALTTSDAGGDGDVEGEGEEEEDDDDEADDDDEGDATTTTTTTAATTTREADGDDDGGGGDGNSGDGGGGDDGRRHAEAP</sequence>
<evidence type="ECO:0000256" key="1">
    <source>
        <dbReference type="SAM" id="MobiDB-lite"/>
    </source>
</evidence>
<gene>
    <name evidence="2" type="ORF">PCOR1329_LOCUS41811</name>
</gene>
<reference evidence="2" key="1">
    <citation type="submission" date="2023-10" db="EMBL/GenBank/DDBJ databases">
        <authorList>
            <person name="Chen Y."/>
            <person name="Shah S."/>
            <person name="Dougan E. K."/>
            <person name="Thang M."/>
            <person name="Chan C."/>
        </authorList>
    </citation>
    <scope>NUCLEOTIDE SEQUENCE [LARGE SCALE GENOMIC DNA]</scope>
</reference>
<comment type="caution">
    <text evidence="2">The sequence shown here is derived from an EMBL/GenBank/DDBJ whole genome shotgun (WGS) entry which is preliminary data.</text>
</comment>
<proteinExistence type="predicted"/>
<dbReference type="EMBL" id="CAUYUJ010015027">
    <property type="protein sequence ID" value="CAK0849013.1"/>
    <property type="molecule type" value="Genomic_DNA"/>
</dbReference>
<feature type="compositionally biased region" description="Low complexity" evidence="1">
    <location>
        <begin position="200"/>
        <end position="212"/>
    </location>
</feature>
<feature type="region of interest" description="Disordered" evidence="1">
    <location>
        <begin position="61"/>
        <end position="244"/>
    </location>
</feature>
<accession>A0ABN9TS51</accession>
<feature type="region of interest" description="Disordered" evidence="1">
    <location>
        <begin position="1"/>
        <end position="45"/>
    </location>
</feature>
<organism evidence="2 3">
    <name type="scientific">Prorocentrum cordatum</name>
    <dbReference type="NCBI Taxonomy" id="2364126"/>
    <lineage>
        <taxon>Eukaryota</taxon>
        <taxon>Sar</taxon>
        <taxon>Alveolata</taxon>
        <taxon>Dinophyceae</taxon>
        <taxon>Prorocentrales</taxon>
        <taxon>Prorocentraceae</taxon>
        <taxon>Prorocentrum</taxon>
    </lineage>
</organism>
<feature type="non-terminal residue" evidence="2">
    <location>
        <position position="1"/>
    </location>
</feature>
<protein>
    <submittedName>
        <fullName evidence="2">Uncharacterized protein</fullName>
    </submittedName>
</protein>
<feature type="compositionally biased region" description="Low complexity" evidence="1">
    <location>
        <begin position="153"/>
        <end position="166"/>
    </location>
</feature>
<feature type="compositionally biased region" description="Low complexity" evidence="1">
    <location>
        <begin position="96"/>
        <end position="114"/>
    </location>
</feature>
<evidence type="ECO:0000313" key="2">
    <source>
        <dbReference type="EMBL" id="CAK0849013.1"/>
    </source>
</evidence>
<feature type="compositionally biased region" description="Gly residues" evidence="1">
    <location>
        <begin position="223"/>
        <end position="234"/>
    </location>
</feature>
<feature type="compositionally biased region" description="Polar residues" evidence="1">
    <location>
        <begin position="77"/>
        <end position="90"/>
    </location>
</feature>
<keyword evidence="3" id="KW-1185">Reference proteome</keyword>
<name>A0ABN9TS51_9DINO</name>
<feature type="compositionally biased region" description="Basic and acidic residues" evidence="1">
    <location>
        <begin position="235"/>
        <end position="244"/>
    </location>
</feature>
<evidence type="ECO:0000313" key="3">
    <source>
        <dbReference type="Proteomes" id="UP001189429"/>
    </source>
</evidence>
<dbReference type="Proteomes" id="UP001189429">
    <property type="component" value="Unassembled WGS sequence"/>
</dbReference>
<feature type="compositionally biased region" description="Acidic residues" evidence="1">
    <location>
        <begin position="174"/>
        <end position="199"/>
    </location>
</feature>
<feature type="compositionally biased region" description="Acidic residues" evidence="1">
    <location>
        <begin position="24"/>
        <end position="41"/>
    </location>
</feature>